<keyword evidence="2" id="KW-0255">Endonuclease</keyword>
<organism evidence="2 3">
    <name type="scientific">Carpediemonas membranifera</name>
    <dbReference type="NCBI Taxonomy" id="201153"/>
    <lineage>
        <taxon>Eukaryota</taxon>
        <taxon>Metamonada</taxon>
        <taxon>Carpediemonas-like organisms</taxon>
        <taxon>Carpediemonas</taxon>
    </lineage>
</organism>
<dbReference type="PROSITE" id="PS50013">
    <property type="entry name" value="CHROMO_2"/>
    <property type="match status" value="1"/>
</dbReference>
<comment type="caution">
    <text evidence="2">The sequence shown here is derived from an EMBL/GenBank/DDBJ whole genome shotgun (WGS) entry which is preliminary data.</text>
</comment>
<accession>A0A8J6E9Z6</accession>
<dbReference type="OrthoDB" id="2428500at2759"/>
<evidence type="ECO:0000259" key="1">
    <source>
        <dbReference type="PROSITE" id="PS50013"/>
    </source>
</evidence>
<dbReference type="Pfam" id="PF00385">
    <property type="entry name" value="Chromo"/>
    <property type="match status" value="1"/>
</dbReference>
<dbReference type="InterPro" id="IPR016197">
    <property type="entry name" value="Chromo-like_dom_sf"/>
</dbReference>
<dbReference type="GO" id="GO:0004519">
    <property type="term" value="F:endonuclease activity"/>
    <property type="evidence" value="ECO:0007669"/>
    <property type="project" value="UniProtKB-KW"/>
</dbReference>
<dbReference type="AlphaFoldDB" id="A0A8J6E9Z6"/>
<sequence length="476" mass="53854">MSNESKMPFEAFKRSLKLQRVIQDQALQQQTPSEASHVALSNKPVLVTTTVGRRTKLAGPMCCQGPAESPNVYYVENLTTGVVAKVHAERLRHFESDATRAELTRLAAQRVDEYVVEAIDSHKFEDGVLHLHVLWEGYLEEEATWERFNADLDELRAFEEYVADKPSLRRKLRERLNIATLLGSGMSIANIARVTGRCRNVIYDIKANRAKCSGKRVRPATKMSPEVTKYVRDYVLQNPAARLSDIATVVQLKFGISVSLSSLSQTILHKEKLTLKVGDTRWMERNPEEAWRFRSFYATEIAPYYSTDQVFFLDETSFDPRHLAVKRVRGPKGVRTYACRKGGPVGQRYSVCATLGVEGIKHRVITTGTFTADKFLDNTIELLGMIPGCVLVMDNASIHALKGKLDALMQLYDVRIVFLPKYSPFLNPIEVVFAWIKAFVHTHFKDMGRLPAILAAFDDVAKKNIRGLYEKHGYSH</sequence>
<evidence type="ECO:0000313" key="2">
    <source>
        <dbReference type="EMBL" id="KAG9394030.1"/>
    </source>
</evidence>
<dbReference type="CDD" id="cd00024">
    <property type="entry name" value="CD_CSD"/>
    <property type="match status" value="1"/>
</dbReference>
<dbReference type="InterPro" id="IPR038717">
    <property type="entry name" value="Tc1-like_DDE_dom"/>
</dbReference>
<dbReference type="InterPro" id="IPR009057">
    <property type="entry name" value="Homeodomain-like_sf"/>
</dbReference>
<dbReference type="InterPro" id="IPR023780">
    <property type="entry name" value="Chromo_domain"/>
</dbReference>
<dbReference type="PANTHER" id="PTHR46564">
    <property type="entry name" value="TRANSPOSASE"/>
    <property type="match status" value="1"/>
</dbReference>
<dbReference type="GO" id="GO:0003676">
    <property type="term" value="F:nucleic acid binding"/>
    <property type="evidence" value="ECO:0007669"/>
    <property type="project" value="InterPro"/>
</dbReference>
<dbReference type="Pfam" id="PF13358">
    <property type="entry name" value="DDE_3"/>
    <property type="match status" value="1"/>
</dbReference>
<keyword evidence="2" id="KW-0540">Nuclease</keyword>
<name>A0A8J6E9Z6_9EUKA</name>
<dbReference type="Proteomes" id="UP000717585">
    <property type="component" value="Unassembled WGS sequence"/>
</dbReference>
<dbReference type="SUPFAM" id="SSF54160">
    <property type="entry name" value="Chromo domain-like"/>
    <property type="match status" value="1"/>
</dbReference>
<gene>
    <name evidence="2" type="ORF">J8273_4393</name>
</gene>
<dbReference type="Gene3D" id="3.30.420.10">
    <property type="entry name" value="Ribonuclease H-like superfamily/Ribonuclease H"/>
    <property type="match status" value="1"/>
</dbReference>
<dbReference type="InterPro" id="IPR047655">
    <property type="entry name" value="Transpos_IS630-like"/>
</dbReference>
<keyword evidence="2" id="KW-0378">Hydrolase</keyword>
<protein>
    <submittedName>
        <fullName evidence="2">DDE superfamily endonuclease</fullName>
    </submittedName>
</protein>
<reference evidence="2" key="1">
    <citation type="submission" date="2021-05" db="EMBL/GenBank/DDBJ databases">
        <title>A free-living protist that lacks canonical eukaryotic 1 DNA replication and segregation systems.</title>
        <authorList>
            <person name="Salas-Leiva D.E."/>
            <person name="Tromer E.C."/>
            <person name="Curtis B.A."/>
            <person name="Jerlstrom-Hultqvist J."/>
            <person name="Kolisko M."/>
            <person name="Yi Z."/>
            <person name="Salas-Leiva J.S."/>
            <person name="Gallot-Lavallee L."/>
            <person name="Kops G.J.P.L."/>
            <person name="Archibald J.M."/>
            <person name="Simpson A.G.B."/>
            <person name="Roger A.J."/>
        </authorList>
    </citation>
    <scope>NUCLEOTIDE SEQUENCE</scope>
    <source>
        <strain evidence="2">BICM</strain>
    </source>
</reference>
<dbReference type="InterPro" id="IPR000953">
    <property type="entry name" value="Chromo/chromo_shadow_dom"/>
</dbReference>
<feature type="domain" description="Chromo" evidence="1">
    <location>
        <begin position="114"/>
        <end position="146"/>
    </location>
</feature>
<proteinExistence type="predicted"/>
<dbReference type="InterPro" id="IPR036397">
    <property type="entry name" value="RNaseH_sf"/>
</dbReference>
<keyword evidence="3" id="KW-1185">Reference proteome</keyword>
<dbReference type="NCBIfam" id="NF033545">
    <property type="entry name" value="transpos_IS630"/>
    <property type="match status" value="1"/>
</dbReference>
<dbReference type="EMBL" id="JAHDYR010000017">
    <property type="protein sequence ID" value="KAG9394030.1"/>
    <property type="molecule type" value="Genomic_DNA"/>
</dbReference>
<dbReference type="PANTHER" id="PTHR46564:SF1">
    <property type="entry name" value="TRANSPOSASE"/>
    <property type="match status" value="1"/>
</dbReference>
<dbReference type="SUPFAM" id="SSF46689">
    <property type="entry name" value="Homeodomain-like"/>
    <property type="match status" value="1"/>
</dbReference>
<evidence type="ECO:0000313" key="3">
    <source>
        <dbReference type="Proteomes" id="UP000717585"/>
    </source>
</evidence>
<dbReference type="Gene3D" id="2.40.50.40">
    <property type="match status" value="1"/>
</dbReference>